<keyword evidence="9" id="KW-0812">Transmembrane</keyword>
<evidence type="ECO:0000256" key="3">
    <source>
        <dbReference type="ARBA" id="ARBA00022553"/>
    </source>
</evidence>
<dbReference type="Pfam" id="PF02518">
    <property type="entry name" value="HATPase_c"/>
    <property type="match status" value="1"/>
</dbReference>
<dbReference type="InterPro" id="IPR036890">
    <property type="entry name" value="HATPase_C_sf"/>
</dbReference>
<dbReference type="SUPFAM" id="SSF47384">
    <property type="entry name" value="Homodimeric domain of signal transducing histidine kinase"/>
    <property type="match status" value="1"/>
</dbReference>
<dbReference type="InterPro" id="IPR003661">
    <property type="entry name" value="HisK_dim/P_dom"/>
</dbReference>
<dbReference type="InterPro" id="IPR031621">
    <property type="entry name" value="HisKA_7TM"/>
</dbReference>
<evidence type="ECO:0000256" key="9">
    <source>
        <dbReference type="SAM" id="Phobius"/>
    </source>
</evidence>
<feature type="transmembrane region" description="Helical" evidence="9">
    <location>
        <begin position="76"/>
        <end position="94"/>
    </location>
</feature>
<dbReference type="PANTHER" id="PTHR43711:SF31">
    <property type="entry name" value="HISTIDINE KINASE"/>
    <property type="match status" value="1"/>
</dbReference>
<feature type="transmembrane region" description="Helical" evidence="9">
    <location>
        <begin position="101"/>
        <end position="119"/>
    </location>
</feature>
<dbReference type="Pfam" id="PF00512">
    <property type="entry name" value="HisKA"/>
    <property type="match status" value="1"/>
</dbReference>
<dbReference type="InterPro" id="IPR005467">
    <property type="entry name" value="His_kinase_dom"/>
</dbReference>
<keyword evidence="4" id="KW-0808">Transferase</keyword>
<evidence type="ECO:0000256" key="5">
    <source>
        <dbReference type="ARBA" id="ARBA00022741"/>
    </source>
</evidence>
<evidence type="ECO:0000256" key="7">
    <source>
        <dbReference type="ARBA" id="ARBA00022840"/>
    </source>
</evidence>
<keyword evidence="8" id="KW-0902">Two-component regulatory system</keyword>
<organism evidence="12 13">
    <name type="scientific">Paenibacillus campinasensis</name>
    <dbReference type="NCBI Taxonomy" id="66347"/>
    <lineage>
        <taxon>Bacteria</taxon>
        <taxon>Bacillati</taxon>
        <taxon>Bacillota</taxon>
        <taxon>Bacilli</taxon>
        <taxon>Bacillales</taxon>
        <taxon>Paenibacillaceae</taxon>
        <taxon>Paenibacillus</taxon>
    </lineage>
</organism>
<dbReference type="SUPFAM" id="SSF55785">
    <property type="entry name" value="PYP-like sensor domain (PAS domain)"/>
    <property type="match status" value="1"/>
</dbReference>
<comment type="caution">
    <text evidence="12">The sequence shown here is derived from an EMBL/GenBank/DDBJ whole genome shotgun (WGS) entry which is preliminary data.</text>
</comment>
<sequence length="605" mass="68725">MDRLSLDTSVFWILLAATALKLAASYLAYRKRVQAAARYCAWAMLAAACYSFGYAFEIISTSLEQGKLWLKVQHLGIPFITTFWLILAIIFTGHQAFLKRWSVLLLFVIPVMVFIFQFTNDYHHLYYRDVQFNPDSSYMSPILLEKGPLYWLNVAYLYTQGAVGITLFVRMYSRAMPIVRRQVVMMIFGAVAPWLFNIAYIFAYDVVKIDLTPFGFATTGIVFIYGVYRFHLLRLVPVAYQQVFETIQDGVIVLDYDHNLSHVNESARCLFTKLRSWKGEPLAIAELFESHPDLLAMSSSSAYRELRISMDRDGAPHYYQVKISVIYDQGGIFLGKLMVFSDVTQSVLYQEQLLANRNQLEELHAFKDRLFAVVTHDIRDPLALLVSLTEIIEEDFIDPESEESEIFREISSQVRDTHLLVGNLLDWVRSQGGKIHFRPLAWELGPMVHAAVKTIKHRLEAKQIGMTVSVQAGTSVYADKEMVELILRNLMFNAIKYSRTGGHIRIEATRQMDQITLSVKDSGIGVNEEVVQSLFREIQQSSSPGTDGEQGTGIGLYLCEKFVRLNGGEIGYTSSQGEGSTFFFTLPTAGAPKMQYRSWREADGG</sequence>
<keyword evidence="3" id="KW-0597">Phosphoprotein</keyword>
<evidence type="ECO:0000259" key="11">
    <source>
        <dbReference type="PROSITE" id="PS50113"/>
    </source>
</evidence>
<dbReference type="InterPro" id="IPR000700">
    <property type="entry name" value="PAS-assoc_C"/>
</dbReference>
<evidence type="ECO:0000256" key="1">
    <source>
        <dbReference type="ARBA" id="ARBA00000085"/>
    </source>
</evidence>
<dbReference type="PROSITE" id="PS50109">
    <property type="entry name" value="HIS_KIN"/>
    <property type="match status" value="1"/>
</dbReference>
<dbReference type="Pfam" id="PF16927">
    <property type="entry name" value="HisKA_7TM"/>
    <property type="match status" value="1"/>
</dbReference>
<evidence type="ECO:0000256" key="2">
    <source>
        <dbReference type="ARBA" id="ARBA00012438"/>
    </source>
</evidence>
<dbReference type="InterPro" id="IPR004358">
    <property type="entry name" value="Sig_transdc_His_kin-like_C"/>
</dbReference>
<dbReference type="PRINTS" id="PR00344">
    <property type="entry name" value="BCTRLSENSOR"/>
</dbReference>
<evidence type="ECO:0000256" key="6">
    <source>
        <dbReference type="ARBA" id="ARBA00022777"/>
    </source>
</evidence>
<proteinExistence type="predicted"/>
<evidence type="ECO:0000313" key="12">
    <source>
        <dbReference type="EMBL" id="MUG68724.1"/>
    </source>
</evidence>
<feature type="transmembrane region" description="Helical" evidence="9">
    <location>
        <begin position="12"/>
        <end position="29"/>
    </location>
</feature>
<comment type="catalytic activity">
    <reaction evidence="1">
        <text>ATP + protein L-histidine = ADP + protein N-phospho-L-histidine.</text>
        <dbReference type="EC" id="2.7.13.3"/>
    </reaction>
</comment>
<gene>
    <name evidence="12" type="ORF">GNP94_22395</name>
</gene>
<name>A0ABW9T609_9BACL</name>
<feature type="transmembrane region" description="Helical" evidence="9">
    <location>
        <begin position="149"/>
        <end position="171"/>
    </location>
</feature>
<keyword evidence="9" id="KW-0472">Membrane</keyword>
<keyword evidence="6" id="KW-0418">Kinase</keyword>
<reference evidence="12 13" key="1">
    <citation type="submission" date="2019-11" db="EMBL/GenBank/DDBJ databases">
        <title>Draft genome sequences of five Paenibacillus species of dairy origin.</title>
        <authorList>
            <person name="Olajide A.M."/>
            <person name="Chen S."/>
            <person name="Lapointe G."/>
        </authorList>
    </citation>
    <scope>NUCLEOTIDE SEQUENCE [LARGE SCALE GENOMIC DNA]</scope>
    <source>
        <strain evidence="12 13">3CS1</strain>
    </source>
</reference>
<evidence type="ECO:0000256" key="4">
    <source>
        <dbReference type="ARBA" id="ARBA00022679"/>
    </source>
</evidence>
<dbReference type="SMART" id="SM00387">
    <property type="entry name" value="HATPase_c"/>
    <property type="match status" value="1"/>
</dbReference>
<dbReference type="InterPro" id="IPR036097">
    <property type="entry name" value="HisK_dim/P_sf"/>
</dbReference>
<accession>A0ABW9T609</accession>
<dbReference type="Gene3D" id="1.10.287.130">
    <property type="match status" value="1"/>
</dbReference>
<dbReference type="InterPro" id="IPR035965">
    <property type="entry name" value="PAS-like_dom_sf"/>
</dbReference>
<keyword evidence="5" id="KW-0547">Nucleotide-binding</keyword>
<dbReference type="EC" id="2.7.13.3" evidence="2"/>
<dbReference type="SUPFAM" id="SSF55874">
    <property type="entry name" value="ATPase domain of HSP90 chaperone/DNA topoisomerase II/histidine kinase"/>
    <property type="match status" value="1"/>
</dbReference>
<dbReference type="PANTHER" id="PTHR43711">
    <property type="entry name" value="TWO-COMPONENT HISTIDINE KINASE"/>
    <property type="match status" value="1"/>
</dbReference>
<dbReference type="InterPro" id="IPR003594">
    <property type="entry name" value="HATPase_dom"/>
</dbReference>
<keyword evidence="9" id="KW-1133">Transmembrane helix</keyword>
<feature type="domain" description="PAC" evidence="11">
    <location>
        <begin position="302"/>
        <end position="355"/>
    </location>
</feature>
<dbReference type="CDD" id="cd00082">
    <property type="entry name" value="HisKA"/>
    <property type="match status" value="1"/>
</dbReference>
<feature type="transmembrane region" description="Helical" evidence="9">
    <location>
        <begin position="183"/>
        <end position="203"/>
    </location>
</feature>
<dbReference type="Gene3D" id="3.30.565.10">
    <property type="entry name" value="Histidine kinase-like ATPase, C-terminal domain"/>
    <property type="match status" value="1"/>
</dbReference>
<keyword evidence="7" id="KW-0067">ATP-binding</keyword>
<dbReference type="Gene3D" id="3.30.450.20">
    <property type="entry name" value="PAS domain"/>
    <property type="match status" value="1"/>
</dbReference>
<dbReference type="EMBL" id="WOAA01000033">
    <property type="protein sequence ID" value="MUG68724.1"/>
    <property type="molecule type" value="Genomic_DNA"/>
</dbReference>
<dbReference type="PROSITE" id="PS50113">
    <property type="entry name" value="PAC"/>
    <property type="match status" value="1"/>
</dbReference>
<feature type="transmembrane region" description="Helical" evidence="9">
    <location>
        <begin position="36"/>
        <end position="56"/>
    </location>
</feature>
<dbReference type="SMART" id="SM00388">
    <property type="entry name" value="HisKA"/>
    <property type="match status" value="1"/>
</dbReference>
<protein>
    <recommendedName>
        <fullName evidence="2">histidine kinase</fullName>
        <ecNumber evidence="2">2.7.13.3</ecNumber>
    </recommendedName>
</protein>
<dbReference type="RefSeq" id="WP_155619062.1">
    <property type="nucleotide sequence ID" value="NZ_WOAA01000033.1"/>
</dbReference>
<feature type="domain" description="Histidine kinase" evidence="10">
    <location>
        <begin position="373"/>
        <end position="590"/>
    </location>
</feature>
<feature type="transmembrane region" description="Helical" evidence="9">
    <location>
        <begin position="209"/>
        <end position="228"/>
    </location>
</feature>
<dbReference type="Proteomes" id="UP000435177">
    <property type="component" value="Unassembled WGS sequence"/>
</dbReference>
<evidence type="ECO:0000313" key="13">
    <source>
        <dbReference type="Proteomes" id="UP000435177"/>
    </source>
</evidence>
<evidence type="ECO:0000259" key="10">
    <source>
        <dbReference type="PROSITE" id="PS50109"/>
    </source>
</evidence>
<evidence type="ECO:0000256" key="8">
    <source>
        <dbReference type="ARBA" id="ARBA00023012"/>
    </source>
</evidence>
<keyword evidence="13" id="KW-1185">Reference proteome</keyword>
<dbReference type="InterPro" id="IPR050736">
    <property type="entry name" value="Sensor_HK_Regulatory"/>
</dbReference>